<proteinExistence type="predicted"/>
<dbReference type="PANTHER" id="PTHR43767:SF1">
    <property type="entry name" value="NONRIBOSOMAL PEPTIDE SYNTHASE PES1 (EUROFUNG)-RELATED"/>
    <property type="match status" value="1"/>
</dbReference>
<protein>
    <submittedName>
        <fullName evidence="2">Acyl-CoA synthetase (AMP-forming)/AMP-acid ligase II</fullName>
    </submittedName>
</protein>
<evidence type="ECO:0000259" key="1">
    <source>
        <dbReference type="Pfam" id="PF00501"/>
    </source>
</evidence>
<feature type="domain" description="AMP-dependent synthetase/ligase" evidence="1">
    <location>
        <begin position="16"/>
        <end position="132"/>
    </location>
</feature>
<dbReference type="Pfam" id="PF00501">
    <property type="entry name" value="AMP-binding"/>
    <property type="match status" value="1"/>
</dbReference>
<dbReference type="AlphaFoldDB" id="A0A9X2H1S5"/>
<keyword evidence="2" id="KW-0436">Ligase</keyword>
<dbReference type="SUPFAM" id="SSF56801">
    <property type="entry name" value="Acetyl-CoA synthetase-like"/>
    <property type="match status" value="1"/>
</dbReference>
<name>A0A9X2H1S5_9ACTN</name>
<dbReference type="GO" id="GO:0016874">
    <property type="term" value="F:ligase activity"/>
    <property type="evidence" value="ECO:0007669"/>
    <property type="project" value="UniProtKB-KW"/>
</dbReference>
<keyword evidence="3" id="KW-1185">Reference proteome</keyword>
<dbReference type="EMBL" id="JAMZEB010000002">
    <property type="protein sequence ID" value="MCP2365028.1"/>
    <property type="molecule type" value="Genomic_DNA"/>
</dbReference>
<dbReference type="InterPro" id="IPR042099">
    <property type="entry name" value="ANL_N_sf"/>
</dbReference>
<comment type="caution">
    <text evidence="2">The sequence shown here is derived from an EMBL/GenBank/DDBJ whole genome shotgun (WGS) entry which is preliminary data.</text>
</comment>
<sequence>MRPTASATGTVIHEVFRRAYERGDRPALIDLRGGHVYGYRRLVTEVTRAASGLVREGARRDQVVGVHVSTAGAQALAVHTVVAAGGVAAPIDPGLGAYEMAAWLRECDARVLITTPDLAETAIVAAGESRVRQVVSLGPAPGTIDFRCLLTLEPTALPALDAERQPAVLLADGARLSHAGLLARMAALDLPVGLSETDVVLTTQPPDGGCGLLALVGLGVSKGALVVAAGGGDLAGPGHDFGVTVVAGADGTLERVA</sequence>
<dbReference type="Gene3D" id="3.40.50.12780">
    <property type="entry name" value="N-terminal domain of ligase-like"/>
    <property type="match status" value="1"/>
</dbReference>
<reference evidence="2" key="1">
    <citation type="submission" date="2022-06" db="EMBL/GenBank/DDBJ databases">
        <title>Sequencing the genomes of 1000 actinobacteria strains.</title>
        <authorList>
            <person name="Klenk H.-P."/>
        </authorList>
    </citation>
    <scope>NUCLEOTIDE SEQUENCE</scope>
    <source>
        <strain evidence="2">DSM 46694</strain>
    </source>
</reference>
<dbReference type="Proteomes" id="UP001139648">
    <property type="component" value="Unassembled WGS sequence"/>
</dbReference>
<organism evidence="2 3">
    <name type="scientific">Nonomuraea thailandensis</name>
    <dbReference type="NCBI Taxonomy" id="1188745"/>
    <lineage>
        <taxon>Bacteria</taxon>
        <taxon>Bacillati</taxon>
        <taxon>Actinomycetota</taxon>
        <taxon>Actinomycetes</taxon>
        <taxon>Streptosporangiales</taxon>
        <taxon>Streptosporangiaceae</taxon>
        <taxon>Nonomuraea</taxon>
    </lineage>
</organism>
<dbReference type="InterPro" id="IPR050237">
    <property type="entry name" value="ATP-dep_AMP-bd_enzyme"/>
</dbReference>
<dbReference type="RefSeq" id="WP_253758001.1">
    <property type="nucleotide sequence ID" value="NZ_BAABKA010000110.1"/>
</dbReference>
<evidence type="ECO:0000313" key="2">
    <source>
        <dbReference type="EMBL" id="MCP2365028.1"/>
    </source>
</evidence>
<gene>
    <name evidence="2" type="ORF">HD597_012048</name>
</gene>
<evidence type="ECO:0000313" key="3">
    <source>
        <dbReference type="Proteomes" id="UP001139648"/>
    </source>
</evidence>
<dbReference type="InterPro" id="IPR000873">
    <property type="entry name" value="AMP-dep_synth/lig_dom"/>
</dbReference>
<dbReference type="PANTHER" id="PTHR43767">
    <property type="entry name" value="LONG-CHAIN-FATTY-ACID--COA LIGASE"/>
    <property type="match status" value="1"/>
</dbReference>
<accession>A0A9X2H1S5</accession>